<dbReference type="Gene3D" id="3.30.2350.10">
    <property type="entry name" value="Pseudouridine synthase"/>
    <property type="match status" value="1"/>
</dbReference>
<dbReference type="Proteomes" id="UP000441754">
    <property type="component" value="Unassembled WGS sequence"/>
</dbReference>
<keyword evidence="2" id="KW-0413">Isomerase</keyword>
<keyword evidence="5" id="KW-1185">Reference proteome</keyword>
<dbReference type="GO" id="GO:0001522">
    <property type="term" value="P:pseudouridine synthesis"/>
    <property type="evidence" value="ECO:0007669"/>
    <property type="project" value="InterPro"/>
</dbReference>
<evidence type="ECO:0000256" key="1">
    <source>
        <dbReference type="ARBA" id="ARBA00010876"/>
    </source>
</evidence>
<evidence type="ECO:0000256" key="2">
    <source>
        <dbReference type="ARBA" id="ARBA00023235"/>
    </source>
</evidence>
<dbReference type="InterPro" id="IPR006145">
    <property type="entry name" value="PsdUridine_synth_RsuA/RluA"/>
</dbReference>
<dbReference type="InterPro" id="IPR020103">
    <property type="entry name" value="PsdUridine_synth_cat_dom_sf"/>
</dbReference>
<dbReference type="PROSITE" id="PS01129">
    <property type="entry name" value="PSI_RLU"/>
    <property type="match status" value="1"/>
</dbReference>
<comment type="caution">
    <text evidence="4">The sequence shown here is derived from an EMBL/GenBank/DDBJ whole genome shotgun (WGS) entry which is preliminary data.</text>
</comment>
<accession>A0A7K0EGV9</accession>
<dbReference type="CDD" id="cd02869">
    <property type="entry name" value="PseudoU_synth_RluA_like"/>
    <property type="match status" value="1"/>
</dbReference>
<evidence type="ECO:0000259" key="3">
    <source>
        <dbReference type="Pfam" id="PF00849"/>
    </source>
</evidence>
<name>A0A7K0EGV9_9BACT</name>
<dbReference type="AlphaFoldDB" id="A0A7K0EGV9"/>
<dbReference type="PANTHER" id="PTHR21600">
    <property type="entry name" value="MITOCHONDRIAL RNA PSEUDOURIDINE SYNTHASE"/>
    <property type="match status" value="1"/>
</dbReference>
<organism evidence="4 5">
    <name type="scientific">Larkinella terrae</name>
    <dbReference type="NCBI Taxonomy" id="2025311"/>
    <lineage>
        <taxon>Bacteria</taxon>
        <taxon>Pseudomonadati</taxon>
        <taxon>Bacteroidota</taxon>
        <taxon>Cytophagia</taxon>
        <taxon>Cytophagales</taxon>
        <taxon>Spirosomataceae</taxon>
        <taxon>Larkinella</taxon>
    </lineage>
</organism>
<dbReference type="GO" id="GO:0009982">
    <property type="term" value="F:pseudouridine synthase activity"/>
    <property type="evidence" value="ECO:0007669"/>
    <property type="project" value="InterPro"/>
</dbReference>
<proteinExistence type="inferred from homology"/>
<dbReference type="InterPro" id="IPR050188">
    <property type="entry name" value="RluA_PseudoU_synthase"/>
</dbReference>
<dbReference type="GO" id="GO:0003723">
    <property type="term" value="F:RNA binding"/>
    <property type="evidence" value="ECO:0007669"/>
    <property type="project" value="InterPro"/>
</dbReference>
<dbReference type="SUPFAM" id="SSF55120">
    <property type="entry name" value="Pseudouridine synthase"/>
    <property type="match status" value="1"/>
</dbReference>
<reference evidence="4 5" key="1">
    <citation type="journal article" date="2018" name="Antonie Van Leeuwenhoek">
        <title>Larkinella terrae sp. nov., isolated from soil on Jeju Island, South Korea.</title>
        <authorList>
            <person name="Ten L.N."/>
            <person name="Jeon J."/>
            <person name="Park S.J."/>
            <person name="Park S."/>
            <person name="Lee S.Y."/>
            <person name="Kim M.K."/>
            <person name="Jung H.Y."/>
        </authorList>
    </citation>
    <scope>NUCLEOTIDE SEQUENCE [LARGE SCALE GENOMIC DNA]</scope>
    <source>
        <strain evidence="4 5">KCTC 52001</strain>
    </source>
</reference>
<dbReference type="EMBL" id="WJXZ01000004">
    <property type="protein sequence ID" value="MRS61089.1"/>
    <property type="molecule type" value="Genomic_DNA"/>
</dbReference>
<dbReference type="GO" id="GO:0006396">
    <property type="term" value="P:RNA processing"/>
    <property type="evidence" value="ECO:0007669"/>
    <property type="project" value="UniProtKB-ARBA"/>
</dbReference>
<evidence type="ECO:0000313" key="5">
    <source>
        <dbReference type="Proteomes" id="UP000441754"/>
    </source>
</evidence>
<dbReference type="Pfam" id="PF00849">
    <property type="entry name" value="PseudoU_synth_2"/>
    <property type="match status" value="1"/>
</dbReference>
<feature type="domain" description="Pseudouridine synthase RsuA/RluA-like" evidence="3">
    <location>
        <begin position="14"/>
        <end position="170"/>
    </location>
</feature>
<dbReference type="PANTHER" id="PTHR21600:SF83">
    <property type="entry name" value="PSEUDOURIDYLATE SYNTHASE RPUSD4, MITOCHONDRIAL"/>
    <property type="match status" value="1"/>
</dbReference>
<protein>
    <submittedName>
        <fullName evidence="4">RNA pseudouridine synthase</fullName>
    </submittedName>
</protein>
<sequence>MMKQKYVVVYEDNHLIVVNKEPGVLVQADKTRDVPLLDLIKEYIRKKYDKPGDVFLGTVHRLDRPVSGLVVFARTSKALERMNEIFRKRQVQKTYWAVVGRKPREEKGRLTHFLLKDEATNTVKAYEDEVQGSQRAELTYRLLGKVNDHYLLEVNPITGRPHQIRVQLASMGCPIRGDIKYGFPRANQDSSINLHARRLYFIHPVKKEPLICKAGVPNNPFWEEFLSLDPEDYKDKNLDFIY</sequence>
<comment type="similarity">
    <text evidence="1">Belongs to the pseudouridine synthase RluA family.</text>
</comment>
<dbReference type="GO" id="GO:0140098">
    <property type="term" value="F:catalytic activity, acting on RNA"/>
    <property type="evidence" value="ECO:0007669"/>
    <property type="project" value="UniProtKB-ARBA"/>
</dbReference>
<evidence type="ECO:0000313" key="4">
    <source>
        <dbReference type="EMBL" id="MRS61089.1"/>
    </source>
</evidence>
<gene>
    <name evidence="4" type="ORF">GJJ30_07280</name>
</gene>
<dbReference type="InterPro" id="IPR006224">
    <property type="entry name" value="PsdUridine_synth_RluA-like_CS"/>
</dbReference>